<reference evidence="2 3" key="1">
    <citation type="journal article" date="2021" name="Elife">
        <title>Chloroplast acquisition without the gene transfer in kleptoplastic sea slugs, Plakobranchus ocellatus.</title>
        <authorList>
            <person name="Maeda T."/>
            <person name="Takahashi S."/>
            <person name="Yoshida T."/>
            <person name="Shimamura S."/>
            <person name="Takaki Y."/>
            <person name="Nagai Y."/>
            <person name="Toyoda A."/>
            <person name="Suzuki Y."/>
            <person name="Arimoto A."/>
            <person name="Ishii H."/>
            <person name="Satoh N."/>
            <person name="Nishiyama T."/>
            <person name="Hasebe M."/>
            <person name="Maruyama T."/>
            <person name="Minagawa J."/>
            <person name="Obokata J."/>
            <person name="Shigenobu S."/>
        </authorList>
    </citation>
    <scope>NUCLEOTIDE SEQUENCE [LARGE SCALE GENOMIC DNA]</scope>
</reference>
<dbReference type="GO" id="GO:0005737">
    <property type="term" value="C:cytoplasm"/>
    <property type="evidence" value="ECO:0007669"/>
    <property type="project" value="TreeGrafter"/>
</dbReference>
<sequence>MQNLENCPGIKVGGYNVNNIRYADDTVFIAENKDDLQKLLNIVEEESRKKGLELNTLTIQTELVIMAHECYTISSSMEGISHVLRVSRLCCNSLTEAKEYGLMIRLLTGVGRYGEMMYIFHALQQHHQFELLLRKGMDREDKLKIAILDYLKRYQPDDGEAYTMVALKFSMYRDIASMLETCGHRTLKHLKDKSLDQSKETQDSLKKCLQYFQDAAESYVKDNSVRKAQHCVKLARLVSLQLQLLPSGITVIHLTRDQVAIFTNTHPRFIEAMVVVDAYERRQDWSDAVFNNVVVNNDTRYLLEMKLHVVITPTLVEDVVKKYKNANPKPTAGLPAIRKLLTSCKDAQLQYKLAMDLGLTDIVTAMLKADTGSFLQDVTVMTM</sequence>
<feature type="domain" description="Spatacsin C-terminal" evidence="1">
    <location>
        <begin position="37"/>
        <end position="325"/>
    </location>
</feature>
<dbReference type="GO" id="GO:0048489">
    <property type="term" value="P:synaptic vesicle transport"/>
    <property type="evidence" value="ECO:0007669"/>
    <property type="project" value="TreeGrafter"/>
</dbReference>
<dbReference type="InterPro" id="IPR028107">
    <property type="entry name" value="Spatacsin_C_dom"/>
</dbReference>
<dbReference type="GO" id="GO:0007268">
    <property type="term" value="P:chemical synaptic transmission"/>
    <property type="evidence" value="ECO:0007669"/>
    <property type="project" value="TreeGrafter"/>
</dbReference>
<dbReference type="Pfam" id="PF14649">
    <property type="entry name" value="Spatacsin_C"/>
    <property type="match status" value="1"/>
</dbReference>
<dbReference type="GO" id="GO:0008088">
    <property type="term" value="P:axo-dendritic transport"/>
    <property type="evidence" value="ECO:0007669"/>
    <property type="project" value="TreeGrafter"/>
</dbReference>
<comment type="caution">
    <text evidence="2">The sequence shown here is derived from an EMBL/GenBank/DDBJ whole genome shotgun (WGS) entry which is preliminary data.</text>
</comment>
<proteinExistence type="predicted"/>
<name>A0AAV4GTD6_9GAST</name>
<dbReference type="PANTHER" id="PTHR13650:SF0">
    <property type="entry name" value="SPATACSIN"/>
    <property type="match status" value="1"/>
</dbReference>
<dbReference type="Proteomes" id="UP000762676">
    <property type="component" value="Unassembled WGS sequence"/>
</dbReference>
<gene>
    <name evidence="2" type="ORF">ElyMa_004262000</name>
</gene>
<organism evidence="2 3">
    <name type="scientific">Elysia marginata</name>
    <dbReference type="NCBI Taxonomy" id="1093978"/>
    <lineage>
        <taxon>Eukaryota</taxon>
        <taxon>Metazoa</taxon>
        <taxon>Spiralia</taxon>
        <taxon>Lophotrochozoa</taxon>
        <taxon>Mollusca</taxon>
        <taxon>Gastropoda</taxon>
        <taxon>Heterobranchia</taxon>
        <taxon>Euthyneura</taxon>
        <taxon>Panpulmonata</taxon>
        <taxon>Sacoglossa</taxon>
        <taxon>Placobranchoidea</taxon>
        <taxon>Plakobranchidae</taxon>
        <taxon>Elysia</taxon>
    </lineage>
</organism>
<dbReference type="GO" id="GO:0030425">
    <property type="term" value="C:dendrite"/>
    <property type="evidence" value="ECO:0007669"/>
    <property type="project" value="TreeGrafter"/>
</dbReference>
<dbReference type="GO" id="GO:0045202">
    <property type="term" value="C:synapse"/>
    <property type="evidence" value="ECO:0007669"/>
    <property type="project" value="TreeGrafter"/>
</dbReference>
<keyword evidence="3" id="KW-1185">Reference proteome</keyword>
<evidence type="ECO:0000313" key="3">
    <source>
        <dbReference type="Proteomes" id="UP000762676"/>
    </source>
</evidence>
<dbReference type="AlphaFoldDB" id="A0AAV4GTD6"/>
<dbReference type="GO" id="GO:0007409">
    <property type="term" value="P:axonogenesis"/>
    <property type="evidence" value="ECO:0007669"/>
    <property type="project" value="TreeGrafter"/>
</dbReference>
<dbReference type="GO" id="GO:0030424">
    <property type="term" value="C:axon"/>
    <property type="evidence" value="ECO:0007669"/>
    <property type="project" value="TreeGrafter"/>
</dbReference>
<dbReference type="EMBL" id="BMAT01008585">
    <property type="protein sequence ID" value="GFR88798.1"/>
    <property type="molecule type" value="Genomic_DNA"/>
</dbReference>
<dbReference type="InterPro" id="IPR028103">
    <property type="entry name" value="Spatacsin"/>
</dbReference>
<dbReference type="PANTHER" id="PTHR13650">
    <property type="entry name" value="SPATACSIN"/>
    <property type="match status" value="1"/>
</dbReference>
<evidence type="ECO:0000313" key="2">
    <source>
        <dbReference type="EMBL" id="GFR88798.1"/>
    </source>
</evidence>
<protein>
    <submittedName>
        <fullName evidence="2">Spatacsin</fullName>
    </submittedName>
</protein>
<accession>A0AAV4GTD6</accession>
<evidence type="ECO:0000259" key="1">
    <source>
        <dbReference type="Pfam" id="PF14649"/>
    </source>
</evidence>